<reference evidence="2" key="1">
    <citation type="submission" date="2022-03" db="EMBL/GenBank/DDBJ databases">
        <title>Draft genome sequence of Aduncisulcus paluster, a free-living microaerophilic Fornicata.</title>
        <authorList>
            <person name="Yuyama I."/>
            <person name="Kume K."/>
            <person name="Tamura T."/>
            <person name="Inagaki Y."/>
            <person name="Hashimoto T."/>
        </authorList>
    </citation>
    <scope>NUCLEOTIDE SEQUENCE</scope>
    <source>
        <strain evidence="2">NY0171</strain>
    </source>
</reference>
<proteinExistence type="predicted"/>
<sequence>MFKKSTGTTASPVHGTGVVLNALSGDRIVLYNRKATNPEAPENNIVVTLAFVKVDKFDRKADAVSGLAWAARSRVIELLLGKTVRFQMIDQRGEVKLFSVQYKEGKKVFDLSERLISEGLAGLRLISDYKDNEYYLKLKDALQLATENAVGMHSPESDKMFPKKCLLHNPPIADILYHKTEGKKRKIINYLPRKIVVEDVLCPTAIKVRLCDTNQMTVVELIGIRPPPMTLEGSKDNPVYRQAQFFTQLRLLCREFLFEFVGQTEFGRLCGRLSAPDHKCPDFSLLLLKKGFCKLNEATLRLCASIPLKPVLTLAEYRKTEEKAREEQVGVWKDVIKISDDIHYCHGHVVRTPSCDRVHVIDDETKEERVLFFAGINTPKRGKDWFYEAFSFVRQMCIGAHIKYKAEYVSEGGKNEPPMSNSLSLAAVTSSSSSDVRVMCRVLVPAAEISKNLRIGKKKGSKDPFYSVAEELVRAGLAKAWRHSDRDLVRSSEASKIADAEDQASSAKLCIHSKETAPLHHLEDISSSKVHITELLPHMKGKELEATIESVLGGHIFLISIPEFSIKCRFQCQFIRTPSKYDKLIDKQTLSETVKTRTRRRLMQRDVVIKVSSSNSGGVLLGLLKMRYENDSLAKQVSSSIKLTKGSLVDYALLLLKEGWATTDERLSSTPSLYKEAENNAIAHRYGMFRNKVIINSVITHRSVPLLPSSESTFRLFSVCGVSTTDPLLLMGYFKQDDNGFDVDIHVPPSHIIPSQGSYPDMVAVKEGDGKVARGKVLSKDATGSRVLFIDTGVCKRVTSDDILGYLSDSFASKPSIGCRVRLCLLKTNKKLHAEVHDDMREFVIGNDIYVSVVAEEPRTDAEILHGVVFPYFDMTASKIPKIEDSLNYFFIDKGLCMVNPEHGKQKIFSKIIEPFVECQKKAHERGDLDYLLMLEGEMEESSDSI</sequence>
<name>A0ABQ5KPM0_9EUKA</name>
<gene>
    <name evidence="2" type="ORF">ADUPG1_006912</name>
</gene>
<evidence type="ECO:0000313" key="2">
    <source>
        <dbReference type="EMBL" id="GKT32860.1"/>
    </source>
</evidence>
<feature type="domain" description="TNase-like" evidence="1">
    <location>
        <begin position="191"/>
        <end position="334"/>
    </location>
</feature>
<dbReference type="SUPFAM" id="SSF50199">
    <property type="entry name" value="Staphylococcal nuclease"/>
    <property type="match status" value="4"/>
</dbReference>
<organism evidence="2 3">
    <name type="scientific">Aduncisulcus paluster</name>
    <dbReference type="NCBI Taxonomy" id="2918883"/>
    <lineage>
        <taxon>Eukaryota</taxon>
        <taxon>Metamonada</taxon>
        <taxon>Carpediemonas-like organisms</taxon>
        <taxon>Aduncisulcus</taxon>
    </lineage>
</organism>
<evidence type="ECO:0000259" key="1">
    <source>
        <dbReference type="PROSITE" id="PS50830"/>
    </source>
</evidence>
<dbReference type="InterPro" id="IPR016071">
    <property type="entry name" value="Staphylococal_nuclease_OB-fold"/>
</dbReference>
<evidence type="ECO:0000313" key="3">
    <source>
        <dbReference type="Proteomes" id="UP001057375"/>
    </source>
</evidence>
<comment type="caution">
    <text evidence="2">The sequence shown here is derived from an EMBL/GenBank/DDBJ whole genome shotgun (WGS) entry which is preliminary data.</text>
</comment>
<protein>
    <recommendedName>
        <fullName evidence="1">TNase-like domain-containing protein</fullName>
    </recommendedName>
</protein>
<keyword evidence="3" id="KW-1185">Reference proteome</keyword>
<dbReference type="PANTHER" id="PTHR12302:SF2">
    <property type="entry name" value="STAPHYLOCOCCAL NUCLEASE DOMAIN-CONTAINING PROTEIN 1"/>
    <property type="match status" value="1"/>
</dbReference>
<dbReference type="EMBL" id="BQXS01010074">
    <property type="protein sequence ID" value="GKT32860.1"/>
    <property type="molecule type" value="Genomic_DNA"/>
</dbReference>
<dbReference type="PROSITE" id="PS50830">
    <property type="entry name" value="TNASE_3"/>
    <property type="match status" value="1"/>
</dbReference>
<dbReference type="Proteomes" id="UP001057375">
    <property type="component" value="Unassembled WGS sequence"/>
</dbReference>
<dbReference type="InterPro" id="IPR035437">
    <property type="entry name" value="SNase_OB-fold_sf"/>
</dbReference>
<dbReference type="Gene3D" id="2.40.50.90">
    <property type="match status" value="4"/>
</dbReference>
<dbReference type="PANTHER" id="PTHR12302">
    <property type="entry name" value="EBNA2 BINDING PROTEIN P100"/>
    <property type="match status" value="1"/>
</dbReference>
<dbReference type="SMART" id="SM00318">
    <property type="entry name" value="SNc"/>
    <property type="match status" value="3"/>
</dbReference>
<accession>A0ABQ5KPM0</accession>